<dbReference type="GO" id="GO:0022857">
    <property type="term" value="F:transmembrane transporter activity"/>
    <property type="evidence" value="ECO:0007669"/>
    <property type="project" value="InterPro"/>
</dbReference>
<dbReference type="PROSITE" id="PS50850">
    <property type="entry name" value="MFS"/>
    <property type="match status" value="1"/>
</dbReference>
<feature type="transmembrane region" description="Helical" evidence="6">
    <location>
        <begin position="136"/>
        <end position="153"/>
    </location>
</feature>
<gene>
    <name evidence="8" type="ORF">HNR67_005289</name>
</gene>
<dbReference type="SUPFAM" id="SSF103473">
    <property type="entry name" value="MFS general substrate transporter"/>
    <property type="match status" value="1"/>
</dbReference>
<keyword evidence="4 6" id="KW-1133">Transmembrane helix</keyword>
<feature type="domain" description="Major facilitator superfamily (MFS) profile" evidence="7">
    <location>
        <begin position="1"/>
        <end position="350"/>
    </location>
</feature>
<proteinExistence type="predicted"/>
<feature type="transmembrane region" description="Helical" evidence="6">
    <location>
        <begin position="174"/>
        <end position="195"/>
    </location>
</feature>
<evidence type="ECO:0000259" key="7">
    <source>
        <dbReference type="PROSITE" id="PS50850"/>
    </source>
</evidence>
<evidence type="ECO:0000313" key="9">
    <source>
        <dbReference type="Proteomes" id="UP000533598"/>
    </source>
</evidence>
<dbReference type="AlphaFoldDB" id="A0A7W7CG29"/>
<comment type="caution">
    <text evidence="8">The sequence shown here is derived from an EMBL/GenBank/DDBJ whole genome shotgun (WGS) entry which is preliminary data.</text>
</comment>
<evidence type="ECO:0000313" key="8">
    <source>
        <dbReference type="EMBL" id="MBB4679171.1"/>
    </source>
</evidence>
<dbReference type="PANTHER" id="PTHR42718">
    <property type="entry name" value="MAJOR FACILITATOR SUPERFAMILY MULTIDRUG TRANSPORTER MFSC"/>
    <property type="match status" value="1"/>
</dbReference>
<accession>A0A7W7CG29</accession>
<dbReference type="GO" id="GO:0005886">
    <property type="term" value="C:plasma membrane"/>
    <property type="evidence" value="ECO:0007669"/>
    <property type="project" value="UniProtKB-SubCell"/>
</dbReference>
<keyword evidence="3 6" id="KW-0812">Transmembrane</keyword>
<dbReference type="Gene3D" id="1.20.1250.20">
    <property type="entry name" value="MFS general substrate transporter like domains"/>
    <property type="match status" value="2"/>
</dbReference>
<evidence type="ECO:0000256" key="3">
    <source>
        <dbReference type="ARBA" id="ARBA00022692"/>
    </source>
</evidence>
<feature type="transmembrane region" description="Helical" evidence="6">
    <location>
        <begin position="207"/>
        <end position="228"/>
    </location>
</feature>
<dbReference type="InterPro" id="IPR011701">
    <property type="entry name" value="MFS"/>
</dbReference>
<name>A0A7W7CG29_9PSEU</name>
<dbReference type="EMBL" id="JACHMH010000001">
    <property type="protein sequence ID" value="MBB4679171.1"/>
    <property type="molecule type" value="Genomic_DNA"/>
</dbReference>
<protein>
    <submittedName>
        <fullName evidence="8">MFS family permease</fullName>
    </submittedName>
</protein>
<evidence type="ECO:0000256" key="6">
    <source>
        <dbReference type="SAM" id="Phobius"/>
    </source>
</evidence>
<keyword evidence="5 6" id="KW-0472">Membrane</keyword>
<reference evidence="8 9" key="1">
    <citation type="submission" date="2020-08" db="EMBL/GenBank/DDBJ databases">
        <title>Sequencing the genomes of 1000 actinobacteria strains.</title>
        <authorList>
            <person name="Klenk H.-P."/>
        </authorList>
    </citation>
    <scope>NUCLEOTIDE SEQUENCE [LARGE SCALE GENOMIC DNA]</scope>
    <source>
        <strain evidence="8 9">DSM 44230</strain>
    </source>
</reference>
<keyword evidence="9" id="KW-1185">Reference proteome</keyword>
<comment type="subcellular location">
    <subcellularLocation>
        <location evidence="1">Cell membrane</location>
        <topology evidence="1">Multi-pass membrane protein</topology>
    </subcellularLocation>
</comment>
<evidence type="ECO:0000256" key="4">
    <source>
        <dbReference type="ARBA" id="ARBA00022989"/>
    </source>
</evidence>
<feature type="transmembrane region" description="Helical" evidence="6">
    <location>
        <begin position="12"/>
        <end position="37"/>
    </location>
</feature>
<keyword evidence="2" id="KW-0813">Transport</keyword>
<feature type="transmembrane region" description="Helical" evidence="6">
    <location>
        <begin position="268"/>
        <end position="288"/>
    </location>
</feature>
<evidence type="ECO:0000256" key="2">
    <source>
        <dbReference type="ARBA" id="ARBA00022448"/>
    </source>
</evidence>
<feature type="transmembrane region" description="Helical" evidence="6">
    <location>
        <begin position="240"/>
        <end position="262"/>
    </location>
</feature>
<sequence length="354" mass="35962">MASMLPELGEAFQLSAGAASASLTVYMIPFAGFMLFSGTWGQRWGARRTVITAYLVYVAASLGCALAQDEYLFLAGRAVQGAANAFVTPLLLGALAAITPPTRLGRTLGWFASMQAAGQTSAPLIGGLAAEVSWRYAFLGVAVVAAGLAVLGLPGGESGPRRSASLRTAWRPAVLRAGLVAGIGWGCLGGLSYLVALRLDDDFQLSAGTRGLVLTGFGLTGILTARAVGRAIDRFGARRCVLTGTVLGGVLLAGVGLVPSLLAVGLLWAAAGPAMQLIMVGLNALVLAGNGDNRGGAVSVVQSLRFGGGALSPVAFVPVYHLDPLAAFLLPAALLLTTAPVVLPRIPPGQGTEK</sequence>
<feature type="transmembrane region" description="Helical" evidence="6">
    <location>
        <begin position="49"/>
        <end position="68"/>
    </location>
</feature>
<dbReference type="Proteomes" id="UP000533598">
    <property type="component" value="Unassembled WGS sequence"/>
</dbReference>
<dbReference type="Pfam" id="PF07690">
    <property type="entry name" value="MFS_1"/>
    <property type="match status" value="1"/>
</dbReference>
<organism evidence="8 9">
    <name type="scientific">Crossiella cryophila</name>
    <dbReference type="NCBI Taxonomy" id="43355"/>
    <lineage>
        <taxon>Bacteria</taxon>
        <taxon>Bacillati</taxon>
        <taxon>Actinomycetota</taxon>
        <taxon>Actinomycetes</taxon>
        <taxon>Pseudonocardiales</taxon>
        <taxon>Pseudonocardiaceae</taxon>
        <taxon>Crossiella</taxon>
    </lineage>
</organism>
<dbReference type="PANTHER" id="PTHR42718:SF9">
    <property type="entry name" value="MAJOR FACILITATOR SUPERFAMILY MULTIDRUG TRANSPORTER MFSC"/>
    <property type="match status" value="1"/>
</dbReference>
<evidence type="ECO:0000256" key="1">
    <source>
        <dbReference type="ARBA" id="ARBA00004651"/>
    </source>
</evidence>
<evidence type="ECO:0000256" key="5">
    <source>
        <dbReference type="ARBA" id="ARBA00023136"/>
    </source>
</evidence>
<dbReference type="InterPro" id="IPR036259">
    <property type="entry name" value="MFS_trans_sf"/>
</dbReference>
<dbReference type="InterPro" id="IPR020846">
    <property type="entry name" value="MFS_dom"/>
</dbReference>